<dbReference type="RefSeq" id="WP_251958337.1">
    <property type="nucleotide sequence ID" value="NZ_AP025732.1"/>
</dbReference>
<organism evidence="1 2">
    <name type="scientific">Nostoc cf. commune SO-36</name>
    <dbReference type="NCBI Taxonomy" id="449208"/>
    <lineage>
        <taxon>Bacteria</taxon>
        <taxon>Bacillati</taxon>
        <taxon>Cyanobacteriota</taxon>
        <taxon>Cyanophyceae</taxon>
        <taxon>Nostocales</taxon>
        <taxon>Nostocaceae</taxon>
        <taxon>Nostoc</taxon>
    </lineage>
</organism>
<reference evidence="1" key="1">
    <citation type="submission" date="2022-04" db="EMBL/GenBank/DDBJ databases">
        <title>Complete genome sequence of a cyanobacterium, Nostoc sp. SO-36, isolated in Antarctica.</title>
        <authorList>
            <person name="Kanesaki Y."/>
            <person name="Effendi D."/>
            <person name="Sakamoto T."/>
            <person name="Ohtani S."/>
            <person name="Awai K."/>
        </authorList>
    </citation>
    <scope>NUCLEOTIDE SEQUENCE</scope>
    <source>
        <strain evidence="1">SO-36</strain>
    </source>
</reference>
<proteinExistence type="predicted"/>
<keyword evidence="2" id="KW-1185">Reference proteome</keyword>
<gene>
    <name evidence="1" type="ORF">ANSO36C_06130</name>
</gene>
<protein>
    <submittedName>
        <fullName evidence="1">Uncharacterized protein</fullName>
    </submittedName>
</protein>
<dbReference type="EMBL" id="AP025732">
    <property type="protein sequence ID" value="BDI14811.1"/>
    <property type="molecule type" value="Genomic_DNA"/>
</dbReference>
<evidence type="ECO:0000313" key="2">
    <source>
        <dbReference type="Proteomes" id="UP001055453"/>
    </source>
</evidence>
<sequence>MLKRLWRWLKSSFQRLFGNKQTPPLEKTRKVEPPKQLTDAEYESLFLKLLAEVNDGLSRGGAKGFLAANRINEAHLMEWLRGFGERLLALPTLNDELATRMVRLGELSIGEVSVVAYDFGKRLREKETNRRGAEDTEEEDQVEEAIALSIQL</sequence>
<dbReference type="Proteomes" id="UP001055453">
    <property type="component" value="Chromosome"/>
</dbReference>
<name>A0ABN6PUT0_NOSCO</name>
<evidence type="ECO:0000313" key="1">
    <source>
        <dbReference type="EMBL" id="BDI14811.1"/>
    </source>
</evidence>
<accession>A0ABN6PUT0</accession>